<dbReference type="Pfam" id="PF20216">
    <property type="entry name" value="DUF6576"/>
    <property type="match status" value="1"/>
</dbReference>
<evidence type="ECO:0000256" key="5">
    <source>
        <dbReference type="ARBA" id="ARBA00022989"/>
    </source>
</evidence>
<evidence type="ECO:0000256" key="7">
    <source>
        <dbReference type="SAM" id="Phobius"/>
    </source>
</evidence>
<dbReference type="GO" id="GO:0004252">
    <property type="term" value="F:serine-type endopeptidase activity"/>
    <property type="evidence" value="ECO:0007669"/>
    <property type="project" value="InterPro"/>
</dbReference>
<comment type="subcellular location">
    <subcellularLocation>
        <location evidence="1">Membrane</location>
        <topology evidence="1">Multi-pass membrane protein</topology>
    </subcellularLocation>
</comment>
<evidence type="ECO:0000259" key="9">
    <source>
        <dbReference type="Pfam" id="PF20216"/>
    </source>
</evidence>
<keyword evidence="11" id="KW-1185">Reference proteome</keyword>
<dbReference type="Gene3D" id="1.20.1540.10">
    <property type="entry name" value="Rhomboid-like"/>
    <property type="match status" value="1"/>
</dbReference>
<feature type="domain" description="Peptidase S54 rhomboid" evidence="8">
    <location>
        <begin position="78"/>
        <end position="225"/>
    </location>
</feature>
<dbReference type="InterPro" id="IPR050925">
    <property type="entry name" value="Rhomboid_protease_S54"/>
</dbReference>
<evidence type="ECO:0000313" key="10">
    <source>
        <dbReference type="EMBL" id="AZS30028.1"/>
    </source>
</evidence>
<dbReference type="OrthoDB" id="680602at2"/>
<evidence type="ECO:0000256" key="4">
    <source>
        <dbReference type="ARBA" id="ARBA00022801"/>
    </source>
</evidence>
<dbReference type="InterPro" id="IPR022764">
    <property type="entry name" value="Peptidase_S54_rhomboid_dom"/>
</dbReference>
<protein>
    <submittedName>
        <fullName evidence="10">Rhomboid family intramembrane serine protease</fullName>
    </submittedName>
</protein>
<sequence>MYNRAYGSNFSGGIWNGIKNSFKQGTALTRLIYINIGVFIIIKILEVFFVLAGQRGFEQFLLPYVGVPALPERLLYTPWTIITYMFTQFGFLHLLFNMLWLYWFGSIFQNTFSSQKLTGVYLLGGITGAIIYMAAYALFPAFEIERYQSWAIGASASVMAIVFAVCTYHPNYKIYVFLIGSVKLIHLALFTAVIDLLSIPSGNAGGHIAHLGGALFGYLFTLSLRRNLDLTKGLSLLFTKLGNSLLFRKKTMRVKYKKKVSEMNDMEYNEYKKRKGDRINSILDKISKYGYESLTREEKEILFKSKNN</sequence>
<dbReference type="PANTHER" id="PTHR43731">
    <property type="entry name" value="RHOMBOID PROTEASE"/>
    <property type="match status" value="1"/>
</dbReference>
<dbReference type="RefSeq" id="WP_106480749.1">
    <property type="nucleotide sequence ID" value="NZ_CP032819.1"/>
</dbReference>
<feature type="transmembrane region" description="Helical" evidence="7">
    <location>
        <begin position="81"/>
        <end position="105"/>
    </location>
</feature>
<feature type="domain" description="DUF6576" evidence="9">
    <location>
        <begin position="265"/>
        <end position="302"/>
    </location>
</feature>
<keyword evidence="3 7" id="KW-0812">Transmembrane</keyword>
<dbReference type="SUPFAM" id="SSF144091">
    <property type="entry name" value="Rhomboid-like"/>
    <property type="match status" value="1"/>
</dbReference>
<dbReference type="InterPro" id="IPR046483">
    <property type="entry name" value="DUF6576"/>
</dbReference>
<feature type="transmembrane region" description="Helical" evidence="7">
    <location>
        <begin position="31"/>
        <end position="52"/>
    </location>
</feature>
<evidence type="ECO:0000256" key="3">
    <source>
        <dbReference type="ARBA" id="ARBA00022692"/>
    </source>
</evidence>
<dbReference type="Proteomes" id="UP000270673">
    <property type="component" value="Chromosome"/>
</dbReference>
<evidence type="ECO:0000256" key="1">
    <source>
        <dbReference type="ARBA" id="ARBA00004141"/>
    </source>
</evidence>
<accession>A0A3S9VU28</accession>
<feature type="transmembrane region" description="Helical" evidence="7">
    <location>
        <begin position="150"/>
        <end position="168"/>
    </location>
</feature>
<evidence type="ECO:0000259" key="8">
    <source>
        <dbReference type="Pfam" id="PF01694"/>
    </source>
</evidence>
<gene>
    <name evidence="10" type="ORF">D8S85_11050</name>
</gene>
<proteinExistence type="inferred from homology"/>
<keyword evidence="5 7" id="KW-1133">Transmembrane helix</keyword>
<comment type="similarity">
    <text evidence="2">Belongs to the peptidase S54 family.</text>
</comment>
<feature type="transmembrane region" description="Helical" evidence="7">
    <location>
        <begin position="175"/>
        <end position="198"/>
    </location>
</feature>
<keyword evidence="10" id="KW-0645">Protease</keyword>
<dbReference type="GO" id="GO:0006508">
    <property type="term" value="P:proteolysis"/>
    <property type="evidence" value="ECO:0007669"/>
    <property type="project" value="UniProtKB-KW"/>
</dbReference>
<keyword evidence="6 7" id="KW-0472">Membrane</keyword>
<dbReference type="EMBL" id="CP032819">
    <property type="protein sequence ID" value="AZS30028.1"/>
    <property type="molecule type" value="Genomic_DNA"/>
</dbReference>
<evidence type="ECO:0000256" key="6">
    <source>
        <dbReference type="ARBA" id="ARBA00023136"/>
    </source>
</evidence>
<evidence type="ECO:0000256" key="2">
    <source>
        <dbReference type="ARBA" id="ARBA00009045"/>
    </source>
</evidence>
<feature type="transmembrane region" description="Helical" evidence="7">
    <location>
        <begin position="117"/>
        <end position="138"/>
    </location>
</feature>
<dbReference type="PANTHER" id="PTHR43731:SF14">
    <property type="entry name" value="PRESENILIN-ASSOCIATED RHOMBOID-LIKE PROTEIN, MITOCHONDRIAL"/>
    <property type="match status" value="1"/>
</dbReference>
<evidence type="ECO:0000313" key="11">
    <source>
        <dbReference type="Proteomes" id="UP000270673"/>
    </source>
</evidence>
<organism evidence="10 11">
    <name type="scientific">Butyricimonas faecalis</name>
    <dbReference type="NCBI Taxonomy" id="2093856"/>
    <lineage>
        <taxon>Bacteria</taxon>
        <taxon>Pseudomonadati</taxon>
        <taxon>Bacteroidota</taxon>
        <taxon>Bacteroidia</taxon>
        <taxon>Bacteroidales</taxon>
        <taxon>Odoribacteraceae</taxon>
        <taxon>Butyricimonas</taxon>
    </lineage>
</organism>
<reference evidence="10 11" key="1">
    <citation type="submission" date="2018-10" db="EMBL/GenBank/DDBJ databases">
        <title>Butyricimonas faecalis sp. nov., isolated from human faeces and emended description of the genus Butyricimonas.</title>
        <authorList>
            <person name="Le Roy T."/>
            <person name="Van der Smissen P."/>
            <person name="Paquot A."/>
            <person name="Delzenne N."/>
            <person name="Muccioli G."/>
            <person name="Collet J.-F."/>
            <person name="Cani P.D."/>
        </authorList>
    </citation>
    <scope>NUCLEOTIDE SEQUENCE [LARGE SCALE GENOMIC DNA]</scope>
    <source>
        <strain evidence="10 11">H184</strain>
    </source>
</reference>
<keyword evidence="4" id="KW-0378">Hydrolase</keyword>
<dbReference type="AlphaFoldDB" id="A0A3S9VU28"/>
<feature type="transmembrane region" description="Helical" evidence="7">
    <location>
        <begin position="204"/>
        <end position="224"/>
    </location>
</feature>
<dbReference type="GO" id="GO:0016020">
    <property type="term" value="C:membrane"/>
    <property type="evidence" value="ECO:0007669"/>
    <property type="project" value="UniProtKB-SubCell"/>
</dbReference>
<name>A0A3S9VU28_9BACT</name>
<dbReference type="KEGG" id="buy:D8S85_11050"/>
<dbReference type="InterPro" id="IPR035952">
    <property type="entry name" value="Rhomboid-like_sf"/>
</dbReference>
<dbReference type="Pfam" id="PF01694">
    <property type="entry name" value="Rhomboid"/>
    <property type="match status" value="1"/>
</dbReference>